<keyword evidence="3" id="KW-1185">Reference proteome</keyword>
<reference evidence="2" key="2">
    <citation type="submission" date="2020-09" db="EMBL/GenBank/DDBJ databases">
        <authorList>
            <person name="Sun Q."/>
            <person name="Ohkuma M."/>
        </authorList>
    </citation>
    <scope>NUCLEOTIDE SEQUENCE</scope>
    <source>
        <strain evidence="2">JCM 4122</strain>
    </source>
</reference>
<comment type="caution">
    <text evidence="2">The sequence shown here is derived from an EMBL/GenBank/DDBJ whole genome shotgun (WGS) entry which is preliminary data.</text>
</comment>
<gene>
    <name evidence="2" type="ORF">GCM10017667_38760</name>
</gene>
<organism evidence="2 3">
    <name type="scientific">Streptomyces filamentosus</name>
    <name type="common">Streptomyces roseosporus</name>
    <dbReference type="NCBI Taxonomy" id="67294"/>
    <lineage>
        <taxon>Bacteria</taxon>
        <taxon>Bacillati</taxon>
        <taxon>Actinomycetota</taxon>
        <taxon>Actinomycetes</taxon>
        <taxon>Kitasatosporales</taxon>
        <taxon>Streptomycetaceae</taxon>
        <taxon>Streptomyces</taxon>
    </lineage>
</organism>
<evidence type="ECO:0000256" key="1">
    <source>
        <dbReference type="SAM" id="MobiDB-lite"/>
    </source>
</evidence>
<feature type="region of interest" description="Disordered" evidence="1">
    <location>
        <begin position="85"/>
        <end position="115"/>
    </location>
</feature>
<dbReference type="Proteomes" id="UP000632849">
    <property type="component" value="Unassembled WGS sequence"/>
</dbReference>
<proteinExistence type="predicted"/>
<protein>
    <submittedName>
        <fullName evidence="2">Uncharacterized protein</fullName>
    </submittedName>
</protein>
<dbReference type="AlphaFoldDB" id="A0A919BNU7"/>
<evidence type="ECO:0000313" key="2">
    <source>
        <dbReference type="EMBL" id="GHG04487.1"/>
    </source>
</evidence>
<evidence type="ECO:0000313" key="3">
    <source>
        <dbReference type="Proteomes" id="UP000632849"/>
    </source>
</evidence>
<name>A0A919BNU7_STRFL</name>
<reference evidence="2" key="1">
    <citation type="journal article" date="2014" name="Int. J. Syst. Evol. Microbiol.">
        <title>Complete genome sequence of Corynebacterium casei LMG S-19264T (=DSM 44701T), isolated from a smear-ripened cheese.</title>
        <authorList>
            <consortium name="US DOE Joint Genome Institute (JGI-PGF)"/>
            <person name="Walter F."/>
            <person name="Albersmeier A."/>
            <person name="Kalinowski J."/>
            <person name="Ruckert C."/>
        </authorList>
    </citation>
    <scope>NUCLEOTIDE SEQUENCE</scope>
    <source>
        <strain evidence="2">JCM 4122</strain>
    </source>
</reference>
<dbReference type="EMBL" id="BNBE01000002">
    <property type="protein sequence ID" value="GHG04487.1"/>
    <property type="molecule type" value="Genomic_DNA"/>
</dbReference>
<sequence length="115" mass="12941">MRPSLAREYVLIVENEQIIIKLTPDEALVLSDWLERVQMTDLSRLVDDEAVWAPIHRLAGTLDKSLPGIFAADYAERLDAARHRLRPRSEASGEESGSRPCPVNRHSTLEPGRTP</sequence>
<accession>A0A919BNU7</accession>